<evidence type="ECO:0000256" key="3">
    <source>
        <dbReference type="ARBA" id="ARBA00022741"/>
    </source>
</evidence>
<evidence type="ECO:0000256" key="2">
    <source>
        <dbReference type="ARBA" id="ARBA00022679"/>
    </source>
</evidence>
<dbReference type="SUPFAM" id="SSF47384">
    <property type="entry name" value="Homodimeric domain of signal transducing histidine kinase"/>
    <property type="match status" value="1"/>
</dbReference>
<dbReference type="CDD" id="cd00082">
    <property type="entry name" value="HisKA"/>
    <property type="match status" value="1"/>
</dbReference>
<dbReference type="SMART" id="SM00065">
    <property type="entry name" value="GAF"/>
    <property type="match status" value="2"/>
</dbReference>
<dbReference type="InterPro" id="IPR036097">
    <property type="entry name" value="HisK_dim/P_sf"/>
</dbReference>
<evidence type="ECO:0000256" key="5">
    <source>
        <dbReference type="ARBA" id="ARBA00022840"/>
    </source>
</evidence>
<dbReference type="PROSITE" id="PS50110">
    <property type="entry name" value="RESPONSE_REGULATORY"/>
    <property type="match status" value="1"/>
</dbReference>
<dbReference type="InterPro" id="IPR004358">
    <property type="entry name" value="Sig_transdc_His_kin-like_C"/>
</dbReference>
<dbReference type="Pfam" id="PF00512">
    <property type="entry name" value="HisKA"/>
    <property type="match status" value="1"/>
</dbReference>
<dbReference type="InterPro" id="IPR003661">
    <property type="entry name" value="HisK_dim/P_dom"/>
</dbReference>
<dbReference type="Pfam" id="PF13185">
    <property type="entry name" value="GAF_2"/>
    <property type="match status" value="1"/>
</dbReference>
<dbReference type="InterPro" id="IPR003018">
    <property type="entry name" value="GAF"/>
</dbReference>
<dbReference type="Gene3D" id="3.30.450.40">
    <property type="match status" value="3"/>
</dbReference>
<dbReference type="InterPro" id="IPR005467">
    <property type="entry name" value="His_kinase_dom"/>
</dbReference>
<gene>
    <name evidence="9" type="primary">rcsC_138</name>
    <name evidence="9" type="ORF">SDC9_55392</name>
</gene>
<dbReference type="PROSITE" id="PS50109">
    <property type="entry name" value="HIS_KIN"/>
    <property type="match status" value="1"/>
</dbReference>
<keyword evidence="3" id="KW-0547">Nucleotide-binding</keyword>
<accession>A0A644WYT4</accession>
<organism evidence="9">
    <name type="scientific">bioreactor metagenome</name>
    <dbReference type="NCBI Taxonomy" id="1076179"/>
    <lineage>
        <taxon>unclassified sequences</taxon>
        <taxon>metagenomes</taxon>
        <taxon>ecological metagenomes</taxon>
    </lineage>
</organism>
<dbReference type="EMBL" id="VSSQ01001526">
    <property type="protein sequence ID" value="MPM09076.1"/>
    <property type="molecule type" value="Genomic_DNA"/>
</dbReference>
<keyword evidence="4 9" id="KW-0418">Kinase</keyword>
<feature type="domain" description="Response regulatory" evidence="8">
    <location>
        <begin position="785"/>
        <end position="901"/>
    </location>
</feature>
<dbReference type="SMART" id="SM00388">
    <property type="entry name" value="HisKA"/>
    <property type="match status" value="1"/>
</dbReference>
<dbReference type="SMART" id="SM00387">
    <property type="entry name" value="HATPase_c"/>
    <property type="match status" value="1"/>
</dbReference>
<keyword evidence="1" id="KW-0597">Phosphoprotein</keyword>
<comment type="caution">
    <text evidence="9">The sequence shown here is derived from an EMBL/GenBank/DDBJ whole genome shotgun (WGS) entry which is preliminary data.</text>
</comment>
<evidence type="ECO:0000256" key="4">
    <source>
        <dbReference type="ARBA" id="ARBA00022777"/>
    </source>
</evidence>
<dbReference type="Gene3D" id="3.30.565.10">
    <property type="entry name" value="Histidine kinase-like ATPase, C-terminal domain"/>
    <property type="match status" value="1"/>
</dbReference>
<keyword evidence="2 9" id="KW-0808">Transferase</keyword>
<dbReference type="PRINTS" id="PR00344">
    <property type="entry name" value="BCTRLSENSOR"/>
</dbReference>
<evidence type="ECO:0000256" key="1">
    <source>
        <dbReference type="ARBA" id="ARBA00022553"/>
    </source>
</evidence>
<sequence>MDQNCQVENKVSQNKSFFLLLSELIDTFSSMQNKKSQELIFNSLEKVADYFDVEEIFIVRINLTEKVWEYAFNNKYQHESKYHKAYPFGTLPWIEEKVIADTKIALSNINDLPVEARVEKETFNKFGLKSLIVEPLMGKQSLVKGCIGLSSYHDFRNWSEENAIQLNIIGAVLVSAYERDILRKEQDEKERFFAMLNKFRQIALESISFSDALQRISQTIFEISGADTCGFGIWDSARKEVQSVAAFGTYSQEFLSKKFVSEGPLITTEVLSTGKPLVFEDVSKEEYKKYQVLRNVIVKSVIVLPLIASDVKMGSIFISYNSPHKFSSKEIDFFGQMAEQVTLALQKIKLWEDSQHHYQELHTLTEISSALRNAQSLAEIPEVVSASVMDLCGVDNIAFIFLESEKGSRTQFFYGKNWSELSPREFYARFACIDGVIKTGSITVCKPEQDSILSSGSPEQEVICIPLRAHDQVLGVICAQTSNIQDKKKQGVLSAVTDLIANAAFRQSLMDNLNLQLEVLRTTKLQLFQSRKLAAIGELVAGIAHELNNPLTTISLSAELLQRQSSSVQERYDLGKIVAESRRAAGIIRGLLDFARQRTFEPQSVDLNAVLQSSVDLIGYELSRADITCTVNLDANLPTTIADPYQIKQVFVNLLTNAIQAIKKIEQPREIRIRSEFGVSKFYGQAGNETKYLRFIIEDNGPGISPIILPKVFDPFFTTKEEGEGTGLGLSVCHGIVSEHKGHIWAENQVQKGARFIMEIPFKKPPVGTVKQKRTSNYSIGKSVSILIVEDEVNVLDILQRALMRNGYSTVGALNGIEALKQLEEQKFDLVMCDMRMPGMGGIEFYHEIEKQYPWLVGRFIFMSGDAVSEGNQRFLKIAGASLLYKPFELDTLMEVVNNKLNSEDKFLFTDPI</sequence>
<dbReference type="InterPro" id="IPR011006">
    <property type="entry name" value="CheY-like_superfamily"/>
</dbReference>
<dbReference type="GO" id="GO:0000155">
    <property type="term" value="F:phosphorelay sensor kinase activity"/>
    <property type="evidence" value="ECO:0007669"/>
    <property type="project" value="InterPro"/>
</dbReference>
<keyword evidence="6" id="KW-0902">Two-component regulatory system</keyword>
<dbReference type="InterPro" id="IPR001789">
    <property type="entry name" value="Sig_transdc_resp-reg_receiver"/>
</dbReference>
<keyword evidence="5" id="KW-0067">ATP-binding</keyword>
<name>A0A644WYT4_9ZZZZ</name>
<dbReference type="Gene3D" id="1.10.287.130">
    <property type="match status" value="1"/>
</dbReference>
<dbReference type="SMART" id="SM00448">
    <property type="entry name" value="REC"/>
    <property type="match status" value="1"/>
</dbReference>
<dbReference type="AlphaFoldDB" id="A0A644WYT4"/>
<dbReference type="SUPFAM" id="SSF55874">
    <property type="entry name" value="ATPase domain of HSP90 chaperone/DNA topoisomerase II/histidine kinase"/>
    <property type="match status" value="1"/>
</dbReference>
<evidence type="ECO:0000313" key="9">
    <source>
        <dbReference type="EMBL" id="MPM09076.1"/>
    </source>
</evidence>
<dbReference type="PANTHER" id="PTHR43065">
    <property type="entry name" value="SENSOR HISTIDINE KINASE"/>
    <property type="match status" value="1"/>
</dbReference>
<dbReference type="InterPro" id="IPR036890">
    <property type="entry name" value="HATPase_C_sf"/>
</dbReference>
<protein>
    <submittedName>
        <fullName evidence="9">Sensor histidine kinase RcsC</fullName>
        <ecNumber evidence="9">2.7.13.3</ecNumber>
    </submittedName>
</protein>
<evidence type="ECO:0000256" key="6">
    <source>
        <dbReference type="ARBA" id="ARBA00023012"/>
    </source>
</evidence>
<dbReference type="Pfam" id="PF00072">
    <property type="entry name" value="Response_reg"/>
    <property type="match status" value="1"/>
</dbReference>
<dbReference type="InterPro" id="IPR003594">
    <property type="entry name" value="HATPase_dom"/>
</dbReference>
<proteinExistence type="predicted"/>
<dbReference type="InterPro" id="IPR029016">
    <property type="entry name" value="GAF-like_dom_sf"/>
</dbReference>
<dbReference type="Pfam" id="PF02518">
    <property type="entry name" value="HATPase_c"/>
    <property type="match status" value="1"/>
</dbReference>
<dbReference type="PANTHER" id="PTHR43065:SF10">
    <property type="entry name" value="PEROXIDE STRESS-ACTIVATED HISTIDINE KINASE MAK3"/>
    <property type="match status" value="1"/>
</dbReference>
<evidence type="ECO:0000259" key="7">
    <source>
        <dbReference type="PROSITE" id="PS50109"/>
    </source>
</evidence>
<dbReference type="GO" id="GO:0005524">
    <property type="term" value="F:ATP binding"/>
    <property type="evidence" value="ECO:0007669"/>
    <property type="project" value="UniProtKB-KW"/>
</dbReference>
<dbReference type="EC" id="2.7.13.3" evidence="9"/>
<dbReference type="SUPFAM" id="SSF55781">
    <property type="entry name" value="GAF domain-like"/>
    <property type="match status" value="3"/>
</dbReference>
<evidence type="ECO:0000259" key="8">
    <source>
        <dbReference type="PROSITE" id="PS50110"/>
    </source>
</evidence>
<reference evidence="9" key="1">
    <citation type="submission" date="2019-08" db="EMBL/GenBank/DDBJ databases">
        <authorList>
            <person name="Kucharzyk K."/>
            <person name="Murdoch R.W."/>
            <person name="Higgins S."/>
            <person name="Loffler F."/>
        </authorList>
    </citation>
    <scope>NUCLEOTIDE SEQUENCE</scope>
</reference>
<feature type="domain" description="Histidine kinase" evidence="7">
    <location>
        <begin position="542"/>
        <end position="764"/>
    </location>
</feature>
<dbReference type="Gene3D" id="3.40.50.2300">
    <property type="match status" value="1"/>
</dbReference>
<dbReference type="SUPFAM" id="SSF52172">
    <property type="entry name" value="CheY-like"/>
    <property type="match status" value="1"/>
</dbReference>